<name>A0ABR2HUX8_9EUKA</name>
<keyword evidence="2" id="KW-0472">Membrane</keyword>
<dbReference type="EMBL" id="JAPFFF010000023">
    <property type="protein sequence ID" value="KAK8852951.1"/>
    <property type="molecule type" value="Genomic_DNA"/>
</dbReference>
<feature type="transmembrane region" description="Helical" evidence="2">
    <location>
        <begin position="587"/>
        <end position="609"/>
    </location>
</feature>
<feature type="region of interest" description="Disordered" evidence="1">
    <location>
        <begin position="666"/>
        <end position="720"/>
    </location>
</feature>
<feature type="compositionally biased region" description="Polar residues" evidence="1">
    <location>
        <begin position="698"/>
        <end position="720"/>
    </location>
</feature>
<feature type="transmembrane region" description="Helical" evidence="2">
    <location>
        <begin position="212"/>
        <end position="229"/>
    </location>
</feature>
<feature type="region of interest" description="Disordered" evidence="1">
    <location>
        <begin position="510"/>
        <end position="544"/>
    </location>
</feature>
<feature type="compositionally biased region" description="Basic and acidic residues" evidence="1">
    <location>
        <begin position="514"/>
        <end position="524"/>
    </location>
</feature>
<evidence type="ECO:0008006" key="5">
    <source>
        <dbReference type="Google" id="ProtNLM"/>
    </source>
</evidence>
<feature type="compositionally biased region" description="Acidic residues" evidence="1">
    <location>
        <begin position="528"/>
        <end position="537"/>
    </location>
</feature>
<proteinExistence type="predicted"/>
<gene>
    <name evidence="3" type="ORF">M9Y10_017948</name>
</gene>
<evidence type="ECO:0000256" key="1">
    <source>
        <dbReference type="SAM" id="MobiDB-lite"/>
    </source>
</evidence>
<evidence type="ECO:0000313" key="3">
    <source>
        <dbReference type="EMBL" id="KAK8852951.1"/>
    </source>
</evidence>
<feature type="transmembrane region" description="Helical" evidence="2">
    <location>
        <begin position="337"/>
        <end position="362"/>
    </location>
</feature>
<comment type="caution">
    <text evidence="3">The sequence shown here is derived from an EMBL/GenBank/DDBJ whole genome shotgun (WGS) entry which is preliminary data.</text>
</comment>
<feature type="transmembrane region" description="Helical" evidence="2">
    <location>
        <begin position="178"/>
        <end position="200"/>
    </location>
</feature>
<feature type="compositionally biased region" description="Polar residues" evidence="1">
    <location>
        <begin position="668"/>
        <end position="689"/>
    </location>
</feature>
<feature type="transmembrane region" description="Helical" evidence="2">
    <location>
        <begin position="307"/>
        <end position="325"/>
    </location>
</feature>
<evidence type="ECO:0000256" key="2">
    <source>
        <dbReference type="SAM" id="Phobius"/>
    </source>
</evidence>
<evidence type="ECO:0000313" key="4">
    <source>
        <dbReference type="Proteomes" id="UP001470230"/>
    </source>
</evidence>
<dbReference type="Proteomes" id="UP001470230">
    <property type="component" value="Unassembled WGS sequence"/>
</dbReference>
<reference evidence="3 4" key="1">
    <citation type="submission" date="2024-04" db="EMBL/GenBank/DDBJ databases">
        <title>Tritrichomonas musculus Genome.</title>
        <authorList>
            <person name="Alves-Ferreira E."/>
            <person name="Grigg M."/>
            <person name="Lorenzi H."/>
            <person name="Galac M."/>
        </authorList>
    </citation>
    <scope>NUCLEOTIDE SEQUENCE [LARGE SCALE GENOMIC DNA]</scope>
    <source>
        <strain evidence="3 4">EAF2021</strain>
    </source>
</reference>
<sequence length="1104" mass="128917">MSFECSIEYYSRPFDYQISTIAYHSLFENRDPKHFQITIEGVTYDFTLISSPDSDLDYKIKNIKDGKSLTNIMDSFSLDDVSETYDFERDGYNYYNISNSNISQSEKCELLRRLFLGKSIMIDYHNYSFIHQVANVIKIQELSEISDLTHRACTEQSDQFVFYYRKNVFYIKHSFKSFFFHFWTNVFSFFCFFGFFGRLLQTLWDISGPTMVFCLFLNTLILFITMALVTLKDYIVWFFIVVIPFLLYSLYFPNIISISIVEAMERNLYRKKTFFYTHQRLISLFIRIVFNVDDIPKYINIGKIHTFVHGVLFLTFTCGFIANLMNNKAPPFLNVWIIIFVFYVPLVRYFSLYIFYLIHSIVSLFNKPRRRFLEIGEFDNPYLCSFYLRERPWIDFFERKGNKSKLAHNGRLLVRLIFSKTTYSILATIAVIVYMCCAQTHMSAGQVLITIFIGIVMIFVLATRINFPFFWIYRIRGHRVTEGKIEEMRENIKKVALKRLQRYKRYQDSNLSKGRAETRNRKESQYLPDDDDNDNDNSLDNTESVDSQIEGIDQDIKDNVLRQEALQWHEIATTWGKHYKYLRWSSMILVCMTFVFVAALVPMAGATAIKTSNEEGNTSGNFSAYEKSWLFEQYEKRIHKGEINHDGYDGYPHNFNRYKNKSYRNKFTDNTNSTDSSDGYNGTDSSDGYNGTDRSDGYNGTDSSDGYNGTDSTDGYNGTDSTDGYDFYSETFRYPLSPVCYMRPKGLSIQEIAALTVLSNPTHANYSYSKRWMIEEFLSERGEVGKDIIFENTPFKWDRSFQSSMTLTRFRKNPKLSVFAIRGTSNMQDMIADVEIWFASVVINVVISFFPFVSIYSDKTIELIGVVTNLPRYAFKQFSLVEQYKNRFTDYIYEYLYGGNNGNETTNIENDIHINFHEEPEKTDENNKNKNFFSRIKNNIFQKISGRKKELLRRQMRPNKKRTKTEIGFHIDPDEDIMIVGHSLGGGLAKIISLSTGIQAVALSGPGVRFIGSFYKNKTVKNVRETIVDIIPGQDLVARVDMSLGTQIHIPCHRGLSCHSTRRLMCQIAVMCNTFKRHENWCSFYFDDKQIKEMFKIGEVVKIG</sequence>
<feature type="transmembrane region" description="Helical" evidence="2">
    <location>
        <begin position="235"/>
        <end position="261"/>
    </location>
</feature>
<keyword evidence="2" id="KW-0812">Transmembrane</keyword>
<protein>
    <recommendedName>
        <fullName evidence="5">Fungal lipase-like domain-containing protein</fullName>
    </recommendedName>
</protein>
<dbReference type="Gene3D" id="3.40.50.1820">
    <property type="entry name" value="alpha/beta hydrolase"/>
    <property type="match status" value="1"/>
</dbReference>
<keyword evidence="2" id="KW-1133">Transmembrane helix</keyword>
<feature type="transmembrane region" description="Helical" evidence="2">
    <location>
        <begin position="412"/>
        <end position="435"/>
    </location>
</feature>
<organism evidence="3 4">
    <name type="scientific">Tritrichomonas musculus</name>
    <dbReference type="NCBI Taxonomy" id="1915356"/>
    <lineage>
        <taxon>Eukaryota</taxon>
        <taxon>Metamonada</taxon>
        <taxon>Parabasalia</taxon>
        <taxon>Tritrichomonadida</taxon>
        <taxon>Tritrichomonadidae</taxon>
        <taxon>Tritrichomonas</taxon>
    </lineage>
</organism>
<accession>A0ABR2HUX8</accession>
<dbReference type="SUPFAM" id="SSF53474">
    <property type="entry name" value="alpha/beta-Hydrolases"/>
    <property type="match status" value="1"/>
</dbReference>
<keyword evidence="4" id="KW-1185">Reference proteome</keyword>
<feature type="transmembrane region" description="Helical" evidence="2">
    <location>
        <begin position="447"/>
        <end position="473"/>
    </location>
</feature>
<dbReference type="InterPro" id="IPR029058">
    <property type="entry name" value="AB_hydrolase_fold"/>
</dbReference>